<name>A0ACB7X4I7_9ERIC</name>
<dbReference type="Proteomes" id="UP000828048">
    <property type="component" value="Chromosome 2"/>
</dbReference>
<proteinExistence type="predicted"/>
<keyword evidence="2" id="KW-1185">Reference proteome</keyword>
<comment type="caution">
    <text evidence="1">The sequence shown here is derived from an EMBL/GenBank/DDBJ whole genome shotgun (WGS) entry which is preliminary data.</text>
</comment>
<organism evidence="1 2">
    <name type="scientific">Vaccinium darrowii</name>
    <dbReference type="NCBI Taxonomy" id="229202"/>
    <lineage>
        <taxon>Eukaryota</taxon>
        <taxon>Viridiplantae</taxon>
        <taxon>Streptophyta</taxon>
        <taxon>Embryophyta</taxon>
        <taxon>Tracheophyta</taxon>
        <taxon>Spermatophyta</taxon>
        <taxon>Magnoliopsida</taxon>
        <taxon>eudicotyledons</taxon>
        <taxon>Gunneridae</taxon>
        <taxon>Pentapetalae</taxon>
        <taxon>asterids</taxon>
        <taxon>Ericales</taxon>
        <taxon>Ericaceae</taxon>
        <taxon>Vaccinioideae</taxon>
        <taxon>Vaccinieae</taxon>
        <taxon>Vaccinium</taxon>
    </lineage>
</organism>
<accession>A0ACB7X4I7</accession>
<dbReference type="EMBL" id="CM037152">
    <property type="protein sequence ID" value="KAH7835445.1"/>
    <property type="molecule type" value="Genomic_DNA"/>
</dbReference>
<reference evidence="1 2" key="1">
    <citation type="journal article" date="2021" name="Hortic Res">
        <title>High-quality reference genome and annotation aids understanding of berry development for evergreen blueberry (Vaccinium darrowii).</title>
        <authorList>
            <person name="Yu J."/>
            <person name="Hulse-Kemp A.M."/>
            <person name="Babiker E."/>
            <person name="Staton M."/>
        </authorList>
    </citation>
    <scope>NUCLEOTIDE SEQUENCE [LARGE SCALE GENOMIC DNA]</scope>
    <source>
        <strain evidence="2">cv. NJ 8807/NJ 8810</strain>
        <tissue evidence="1">Young leaf</tissue>
    </source>
</reference>
<evidence type="ECO:0000313" key="2">
    <source>
        <dbReference type="Proteomes" id="UP000828048"/>
    </source>
</evidence>
<evidence type="ECO:0000313" key="1">
    <source>
        <dbReference type="EMBL" id="KAH7835445.1"/>
    </source>
</evidence>
<gene>
    <name evidence="1" type="ORF">Vadar_026192</name>
</gene>
<protein>
    <submittedName>
        <fullName evidence="1">Uncharacterized protein</fullName>
    </submittedName>
</protein>
<sequence>MEIPELNIISDFAPAINSLQNPSLFSSQIVSISTPPKFPQHFHTFWKWGALILTLIATFRAIITRINLLILRFVTDKLLSAKPKHPPTQHHLSYDFDSNDDDDDGSCSSASSDESEEQEPTTLLFQEPINEDTEPWVFNSQGLGLDYEEGNSGSVVAMWDVNEGQRLNSFSPAVILSAGVNHKGNVLLRGYDGRVGDRATLVCAEWRPRRQRERVVGFNYGEKVYVVDGVTGGSLMVGDMRNVKTPLWEDGDAWWNAGDVNFLDYCDE</sequence>